<comment type="caution">
    <text evidence="1">The sequence shown here is derived from an EMBL/GenBank/DDBJ whole genome shotgun (WGS) entry which is preliminary data.</text>
</comment>
<dbReference type="RefSeq" id="WP_127084188.1">
    <property type="nucleotide sequence ID" value="NZ_RSCL01000016.1"/>
</dbReference>
<evidence type="ECO:0000313" key="2">
    <source>
        <dbReference type="Proteomes" id="UP000271624"/>
    </source>
</evidence>
<dbReference type="InterPro" id="IPR002187">
    <property type="entry name" value="N-reg_PII"/>
</dbReference>
<dbReference type="InterPro" id="IPR015867">
    <property type="entry name" value="N-reg_PII/ATP_PRibTrfase_C"/>
</dbReference>
<dbReference type="InterPro" id="IPR011322">
    <property type="entry name" value="N-reg_PII-like_a/b"/>
</dbReference>
<dbReference type="GO" id="GO:0030234">
    <property type="term" value="F:enzyme regulator activity"/>
    <property type="evidence" value="ECO:0007669"/>
    <property type="project" value="InterPro"/>
</dbReference>
<keyword evidence="2" id="KW-1185">Reference proteome</keyword>
<dbReference type="OrthoDB" id="531462at2"/>
<protein>
    <recommendedName>
        <fullName evidence="3">Nitrogen regulatory protein P-II</fullName>
    </recommendedName>
</protein>
<reference evidence="1" key="1">
    <citation type="submission" date="2018-12" db="EMBL/GenBank/DDBJ databases">
        <authorList>
            <person name="Will S."/>
            <person name="Neumann-Schaal M."/>
            <person name="Henke P."/>
        </authorList>
    </citation>
    <scope>NUCLEOTIDE SEQUENCE</scope>
    <source>
        <strain evidence="1">PCC 7102</strain>
    </source>
</reference>
<dbReference type="EMBL" id="RSCL01000016">
    <property type="protein sequence ID" value="RUT02482.1"/>
    <property type="molecule type" value="Genomic_DNA"/>
</dbReference>
<dbReference type="Gene3D" id="3.30.70.120">
    <property type="match status" value="1"/>
</dbReference>
<dbReference type="Pfam" id="PF00543">
    <property type="entry name" value="P-II"/>
    <property type="match status" value="1"/>
</dbReference>
<evidence type="ECO:0008006" key="3">
    <source>
        <dbReference type="Google" id="ProtNLM"/>
    </source>
</evidence>
<dbReference type="Proteomes" id="UP000271624">
    <property type="component" value="Unassembled WGS sequence"/>
</dbReference>
<gene>
    <name evidence="1" type="ORF">DSM106972_059600</name>
</gene>
<sequence>MLDLVINPVQPAVLITIIGETVLKDRVVKLLKSHNVTGYTINQVQGEGGHGRRLSDLAGYNTNIEIKTIVSLEESDTILGALKEERGNHALIAYRQNIEAFY</sequence>
<accession>A0A433V8N6</accession>
<organism evidence="1 2">
    <name type="scientific">Dulcicalothrix desertica PCC 7102</name>
    <dbReference type="NCBI Taxonomy" id="232991"/>
    <lineage>
        <taxon>Bacteria</taxon>
        <taxon>Bacillati</taxon>
        <taxon>Cyanobacteriota</taxon>
        <taxon>Cyanophyceae</taxon>
        <taxon>Nostocales</taxon>
        <taxon>Calotrichaceae</taxon>
        <taxon>Dulcicalothrix</taxon>
    </lineage>
</organism>
<name>A0A433V8N6_9CYAN</name>
<dbReference type="GO" id="GO:0006808">
    <property type="term" value="P:regulation of nitrogen utilization"/>
    <property type="evidence" value="ECO:0007669"/>
    <property type="project" value="InterPro"/>
</dbReference>
<dbReference type="AlphaFoldDB" id="A0A433V8N6"/>
<dbReference type="SUPFAM" id="SSF54913">
    <property type="entry name" value="GlnB-like"/>
    <property type="match status" value="1"/>
</dbReference>
<proteinExistence type="predicted"/>
<reference evidence="1" key="2">
    <citation type="journal article" date="2019" name="Genome Biol. Evol.">
        <title>Day and night: Metabolic profiles and evolutionary relationships of six axenic non-marine cyanobacteria.</title>
        <authorList>
            <person name="Will S.E."/>
            <person name="Henke P."/>
            <person name="Boedeker C."/>
            <person name="Huang S."/>
            <person name="Brinkmann H."/>
            <person name="Rohde M."/>
            <person name="Jarek M."/>
            <person name="Friedl T."/>
            <person name="Seufert S."/>
            <person name="Schumacher M."/>
            <person name="Overmann J."/>
            <person name="Neumann-Schaal M."/>
            <person name="Petersen J."/>
        </authorList>
    </citation>
    <scope>NUCLEOTIDE SEQUENCE [LARGE SCALE GENOMIC DNA]</scope>
    <source>
        <strain evidence="1">PCC 7102</strain>
    </source>
</reference>
<evidence type="ECO:0000313" key="1">
    <source>
        <dbReference type="EMBL" id="RUT02482.1"/>
    </source>
</evidence>